<dbReference type="EMBL" id="JBJQOH010000002">
    <property type="protein sequence ID" value="KAL3697600.1"/>
    <property type="molecule type" value="Genomic_DNA"/>
</dbReference>
<dbReference type="Gene3D" id="2.40.50.100">
    <property type="match status" value="1"/>
</dbReference>
<sequence length="224" mass="24300">MVCDSWTSLTPGVNLKFTTMAVSGAMATLAGSMKGLSLSSSSSSSFMTGETSELCPKFVPCISPAVAQPLTIEAAHKKGAGSTKNGRDSIAKRLGVKIYGDQPAKPGCIIVRQRGTKFHPGKNVGIGRDYTIFSLIDGLVKFEKLGADRKQISVYPITEEKVENPNSRRVKRREEFRAKREKRKAYQLANIFAESGLMLASGEPPEQFVLASVPEETKEETAHC</sequence>
<dbReference type="NCBIfam" id="TIGR00062">
    <property type="entry name" value="L27"/>
    <property type="match status" value="1"/>
</dbReference>
<dbReference type="PANTHER" id="PTHR15893:SF0">
    <property type="entry name" value="LARGE RIBOSOMAL SUBUNIT PROTEIN BL27M"/>
    <property type="match status" value="1"/>
</dbReference>
<dbReference type="GO" id="GO:1990904">
    <property type="term" value="C:ribonucleoprotein complex"/>
    <property type="evidence" value="ECO:0007669"/>
    <property type="project" value="UniProtKB-KW"/>
</dbReference>
<evidence type="ECO:0000313" key="11">
    <source>
        <dbReference type="EMBL" id="KAL3697600.1"/>
    </source>
</evidence>
<dbReference type="AlphaFoldDB" id="A0ABD3I577"/>
<dbReference type="GO" id="GO:0005840">
    <property type="term" value="C:ribosome"/>
    <property type="evidence" value="ECO:0007669"/>
    <property type="project" value="UniProtKB-KW"/>
</dbReference>
<dbReference type="FunFam" id="2.40.50.100:FF:000051">
    <property type="entry name" value="50S ribosomal protein L27"/>
    <property type="match status" value="1"/>
</dbReference>
<keyword evidence="4" id="KW-0934">Plastid</keyword>
<dbReference type="SUPFAM" id="SSF110324">
    <property type="entry name" value="Ribosomal L27 protein-like"/>
    <property type="match status" value="1"/>
</dbReference>
<dbReference type="InterPro" id="IPR018261">
    <property type="entry name" value="Ribosomal_bL27_CS"/>
</dbReference>
<evidence type="ECO:0000256" key="5">
    <source>
        <dbReference type="ARBA" id="ARBA00022946"/>
    </source>
</evidence>
<keyword evidence="5" id="KW-0809">Transit peptide</keyword>
<keyword evidence="12" id="KW-1185">Reference proteome</keyword>
<dbReference type="HAMAP" id="MF_00539">
    <property type="entry name" value="Ribosomal_bL27"/>
    <property type="match status" value="1"/>
</dbReference>
<comment type="caution">
    <text evidence="11">The sequence shown here is derived from an EMBL/GenBank/DDBJ whole genome shotgun (WGS) entry which is preliminary data.</text>
</comment>
<evidence type="ECO:0000256" key="2">
    <source>
        <dbReference type="ARBA" id="ARBA00010797"/>
    </source>
</evidence>
<comment type="similarity">
    <text evidence="2">Belongs to the bacterial ribosomal protein bL27 family.</text>
</comment>
<protein>
    <recommendedName>
        <fullName evidence="8">Large ribosomal subunit protein bL27c</fullName>
    </recommendedName>
    <alternativeName>
        <fullName evidence="9">50S ribosomal protein L27, chloroplastic</fullName>
    </alternativeName>
    <alternativeName>
        <fullName evidence="10">CL27</fullName>
    </alternativeName>
</protein>
<name>A0ABD3I577_9MARC</name>
<gene>
    <name evidence="11" type="ORF">R1sor_011676</name>
</gene>
<dbReference type="Pfam" id="PF01016">
    <property type="entry name" value="Ribosomal_L27"/>
    <property type="match status" value="1"/>
</dbReference>
<organism evidence="11 12">
    <name type="scientific">Riccia sorocarpa</name>
    <dbReference type="NCBI Taxonomy" id="122646"/>
    <lineage>
        <taxon>Eukaryota</taxon>
        <taxon>Viridiplantae</taxon>
        <taxon>Streptophyta</taxon>
        <taxon>Embryophyta</taxon>
        <taxon>Marchantiophyta</taxon>
        <taxon>Marchantiopsida</taxon>
        <taxon>Marchantiidae</taxon>
        <taxon>Marchantiales</taxon>
        <taxon>Ricciaceae</taxon>
        <taxon>Riccia</taxon>
    </lineage>
</organism>
<accession>A0ABD3I577</accession>
<keyword evidence="6" id="KW-0689">Ribosomal protein</keyword>
<evidence type="ECO:0000256" key="3">
    <source>
        <dbReference type="ARBA" id="ARBA00022528"/>
    </source>
</evidence>
<dbReference type="InterPro" id="IPR001684">
    <property type="entry name" value="Ribosomal_bL27"/>
</dbReference>
<dbReference type="GO" id="GO:0009507">
    <property type="term" value="C:chloroplast"/>
    <property type="evidence" value="ECO:0007669"/>
    <property type="project" value="UniProtKB-SubCell"/>
</dbReference>
<evidence type="ECO:0000256" key="7">
    <source>
        <dbReference type="ARBA" id="ARBA00023274"/>
    </source>
</evidence>
<keyword evidence="7" id="KW-0687">Ribonucleoprotein</keyword>
<reference evidence="11 12" key="1">
    <citation type="submission" date="2024-09" db="EMBL/GenBank/DDBJ databases">
        <title>Chromosome-scale assembly of Riccia sorocarpa.</title>
        <authorList>
            <person name="Paukszto L."/>
        </authorList>
    </citation>
    <scope>NUCLEOTIDE SEQUENCE [LARGE SCALE GENOMIC DNA]</scope>
    <source>
        <strain evidence="11">LP-2024</strain>
        <tissue evidence="11">Aerial parts of the thallus</tissue>
    </source>
</reference>
<evidence type="ECO:0000313" key="12">
    <source>
        <dbReference type="Proteomes" id="UP001633002"/>
    </source>
</evidence>
<dbReference type="PRINTS" id="PR00063">
    <property type="entry name" value="RIBOSOMALL27"/>
</dbReference>
<dbReference type="PROSITE" id="PS00831">
    <property type="entry name" value="RIBOSOMAL_L27"/>
    <property type="match status" value="1"/>
</dbReference>
<dbReference type="PANTHER" id="PTHR15893">
    <property type="entry name" value="RIBOSOMAL PROTEIN L27"/>
    <property type="match status" value="1"/>
</dbReference>
<keyword evidence="3" id="KW-0150">Chloroplast</keyword>
<dbReference type="Proteomes" id="UP001633002">
    <property type="component" value="Unassembled WGS sequence"/>
</dbReference>
<evidence type="ECO:0000256" key="4">
    <source>
        <dbReference type="ARBA" id="ARBA00022640"/>
    </source>
</evidence>
<evidence type="ECO:0000256" key="1">
    <source>
        <dbReference type="ARBA" id="ARBA00004229"/>
    </source>
</evidence>
<evidence type="ECO:0000256" key="9">
    <source>
        <dbReference type="ARBA" id="ARBA00035428"/>
    </source>
</evidence>
<evidence type="ECO:0000256" key="6">
    <source>
        <dbReference type="ARBA" id="ARBA00022980"/>
    </source>
</evidence>
<comment type="subcellular location">
    <subcellularLocation>
        <location evidence="1">Plastid</location>
        <location evidence="1">Chloroplast</location>
    </subcellularLocation>
</comment>
<evidence type="ECO:0000256" key="8">
    <source>
        <dbReference type="ARBA" id="ARBA00035268"/>
    </source>
</evidence>
<proteinExistence type="inferred from homology"/>
<evidence type="ECO:0000256" key="10">
    <source>
        <dbReference type="ARBA" id="ARBA00082771"/>
    </source>
</evidence>